<feature type="transmembrane region" description="Helical" evidence="6">
    <location>
        <begin position="265"/>
        <end position="286"/>
    </location>
</feature>
<protein>
    <recommendedName>
        <fullName evidence="7">PABS domain-containing protein</fullName>
    </recommendedName>
</protein>
<feature type="transmembrane region" description="Helical" evidence="6">
    <location>
        <begin position="233"/>
        <end position="253"/>
    </location>
</feature>
<feature type="transmembrane region" description="Helical" evidence="6">
    <location>
        <begin position="157"/>
        <end position="178"/>
    </location>
</feature>
<organism evidence="8 9">
    <name type="scientific">Geomonas limicola</name>
    <dbReference type="NCBI Taxonomy" id="2740186"/>
    <lineage>
        <taxon>Bacteria</taxon>
        <taxon>Pseudomonadati</taxon>
        <taxon>Thermodesulfobacteriota</taxon>
        <taxon>Desulfuromonadia</taxon>
        <taxon>Geobacterales</taxon>
        <taxon>Geobacteraceae</taxon>
        <taxon>Geomonas</taxon>
    </lineage>
</organism>
<feature type="transmembrane region" description="Helical" evidence="6">
    <location>
        <begin position="441"/>
        <end position="459"/>
    </location>
</feature>
<evidence type="ECO:0000256" key="3">
    <source>
        <dbReference type="ARBA" id="ARBA00023066"/>
    </source>
</evidence>
<keyword evidence="6" id="KW-0812">Transmembrane</keyword>
<evidence type="ECO:0000256" key="1">
    <source>
        <dbReference type="ARBA" id="ARBA00007867"/>
    </source>
</evidence>
<dbReference type="InterPro" id="IPR036259">
    <property type="entry name" value="MFS_trans_sf"/>
</dbReference>
<dbReference type="Proteomes" id="UP000587586">
    <property type="component" value="Unassembled WGS sequence"/>
</dbReference>
<reference evidence="9" key="1">
    <citation type="submission" date="2020-06" db="EMBL/GenBank/DDBJ databases">
        <title>Draft genomic sequecing of Geomonas sp. Red745.</title>
        <authorList>
            <person name="Itoh H."/>
            <person name="Xu Z.X."/>
            <person name="Ushijima N."/>
            <person name="Masuda Y."/>
            <person name="Shiratori Y."/>
            <person name="Senoo K."/>
        </authorList>
    </citation>
    <scope>NUCLEOTIDE SEQUENCE [LARGE SCALE GENOMIC DNA]</scope>
    <source>
        <strain evidence="9">Red745</strain>
    </source>
</reference>
<feature type="transmembrane region" description="Helical" evidence="6">
    <location>
        <begin position="384"/>
        <end position="406"/>
    </location>
</feature>
<feature type="transmembrane region" description="Helical" evidence="6">
    <location>
        <begin position="184"/>
        <end position="204"/>
    </location>
</feature>
<dbReference type="PANTHER" id="PTHR11558">
    <property type="entry name" value="SPERMIDINE/SPERMINE SYNTHASE"/>
    <property type="match status" value="1"/>
</dbReference>
<evidence type="ECO:0000256" key="4">
    <source>
        <dbReference type="ARBA" id="ARBA00023115"/>
    </source>
</evidence>
<dbReference type="GO" id="GO:0004766">
    <property type="term" value="F:spermidine synthase activity"/>
    <property type="evidence" value="ECO:0007669"/>
    <property type="project" value="TreeGrafter"/>
</dbReference>
<feature type="transmembrane region" description="Helical" evidence="6">
    <location>
        <begin position="7"/>
        <end position="27"/>
    </location>
</feature>
<dbReference type="Gene3D" id="3.40.50.150">
    <property type="entry name" value="Vaccinia Virus protein VP39"/>
    <property type="match status" value="1"/>
</dbReference>
<feature type="transmembrane region" description="Helical" evidence="6">
    <location>
        <begin position="298"/>
        <end position="317"/>
    </location>
</feature>
<evidence type="ECO:0000259" key="7">
    <source>
        <dbReference type="PROSITE" id="PS51006"/>
    </source>
</evidence>
<feature type="transmembrane region" description="Helical" evidence="6">
    <location>
        <begin position="115"/>
        <end position="136"/>
    </location>
</feature>
<feature type="domain" description="PABS" evidence="7">
    <location>
        <begin position="539"/>
        <end position="712"/>
    </location>
</feature>
<evidence type="ECO:0000256" key="2">
    <source>
        <dbReference type="ARBA" id="ARBA00022679"/>
    </source>
</evidence>
<keyword evidence="9" id="KW-1185">Reference proteome</keyword>
<comment type="caution">
    <text evidence="8">The sequence shown here is derived from an EMBL/GenBank/DDBJ whole genome shotgun (WGS) entry which is preliminary data.</text>
</comment>
<accession>A0A6V8NEQ3</accession>
<dbReference type="RefSeq" id="WP_183362641.1">
    <property type="nucleotide sequence ID" value="NZ_BLXZ01000008.1"/>
</dbReference>
<dbReference type="InterPro" id="IPR030374">
    <property type="entry name" value="PABS"/>
</dbReference>
<dbReference type="GO" id="GO:0005829">
    <property type="term" value="C:cytosol"/>
    <property type="evidence" value="ECO:0007669"/>
    <property type="project" value="TreeGrafter"/>
</dbReference>
<keyword evidence="6" id="KW-0472">Membrane</keyword>
<comment type="caution">
    <text evidence="5">Lacks conserved residue(s) required for the propagation of feature annotation.</text>
</comment>
<feature type="transmembrane region" description="Helical" evidence="6">
    <location>
        <begin position="71"/>
        <end position="92"/>
    </location>
</feature>
<dbReference type="PANTHER" id="PTHR11558:SF11">
    <property type="entry name" value="SPERMIDINE SYNTHASE"/>
    <property type="match status" value="1"/>
</dbReference>
<dbReference type="InterPro" id="IPR001045">
    <property type="entry name" value="Spermi_synthase"/>
</dbReference>
<evidence type="ECO:0000313" key="9">
    <source>
        <dbReference type="Proteomes" id="UP000587586"/>
    </source>
</evidence>
<gene>
    <name evidence="8" type="ORF">GMLC_36320</name>
</gene>
<feature type="transmembrane region" description="Helical" evidence="6">
    <location>
        <begin position="39"/>
        <end position="59"/>
    </location>
</feature>
<keyword evidence="3" id="KW-0745">Spermidine biosynthesis</keyword>
<comment type="similarity">
    <text evidence="1">Belongs to the spermidine/spermine synthase family.</text>
</comment>
<dbReference type="SUPFAM" id="SSF53335">
    <property type="entry name" value="S-adenosyl-L-methionine-dependent methyltransferases"/>
    <property type="match status" value="1"/>
</dbReference>
<feature type="transmembrane region" description="Helical" evidence="6">
    <location>
        <begin position="412"/>
        <end position="432"/>
    </location>
</feature>
<name>A0A6V8NEQ3_9BACT</name>
<sequence length="992" mass="107795">MSSTNRNLYFSLFVLSGFSGLIYESIWTHYLKLFLGHAAYAQTLVLAIFMGGMTIGSWLCSKYSVRWKNLLAAYAVAECLIGVCALIFHVAFTRTIEFSYTNILPTLGNPLTISMYKWGISALMILPQSILLGMTFPLMSSGLLRLYPTSPGKSLGMLYFSNSIGAAFGVLASGFLLIRLTGLPGTVGIAGVFNLAIGLSVWSLNRNASLPQPEVLDQEIDSHPSAPPLRYRVFLAVSLLTGTASFIYEIGWIRMLSLVLGTSTHAFELMLSAFIVGLALGGLWIQRRIDRIANPVRYLALVQLVMGMLALSTLWFYGGTFKIVQWVVQTLPKTDTGYMLYNLSNIGIAMAIMLPTTFCAGMTLPLITYACLTEKAGEKSIGAVYAANTLGAIVGVFAAVHLGMPLLGLKGLMVSGASIDLFLGVALVLFVTRETRSFKPLYAAAALGATGILATLLFVKMDLYKMGSGVYRLGNLDTPDRYRVLFHKDGKTATVSSFMSADGMLSIRTNGKPDAAVRMIPGQAPVSDEYTMVLLGALPMTFHPNAKTAAAIGLGSGMTSHTLLCNPALEHVDTIEIERAMIEGASYFRPRVELVFSDPRSQIHNDDAKTFFSKFNKSYDLVVSEPSNPWVSGVAGLFSEEFYRLVSQHLNEQGVFVQWVQLYEINTDLVASILKAASAVFSDYAVYAANDIDMMIIARKSGSLPEPDYSVLQTPRLAADLQRLNVRSMQDLEIRKVGTKKFLDKFLRSYPIRANSDYYPVLDQSAARTRFLGASAEAITSFSNFPVPALEMLHGQRAARSRTEIAPVPNFEKSRQAFIATALRDYLVSGNLVASLPEDLRGKVQALKAGCTGNAILAEDERLGITFNLGIAMSPYLTPAELEPLWLATMSGKCASQTTPMANQWLGVLQAVGNRNAGEMLAGARALLAGSGGLTPAARHFLLVTAMLGAEARGEHVEANRLWLQYGQQVGANLEDDLLLRLLVAESSARQP</sequence>
<evidence type="ECO:0000313" key="8">
    <source>
        <dbReference type="EMBL" id="GFO70053.1"/>
    </source>
</evidence>
<keyword evidence="4 5" id="KW-0620">Polyamine biosynthesis</keyword>
<dbReference type="EMBL" id="BLXZ01000008">
    <property type="protein sequence ID" value="GFO70053.1"/>
    <property type="molecule type" value="Genomic_DNA"/>
</dbReference>
<dbReference type="PROSITE" id="PS51006">
    <property type="entry name" value="PABS_2"/>
    <property type="match status" value="1"/>
</dbReference>
<dbReference type="AlphaFoldDB" id="A0A6V8NEQ3"/>
<proteinExistence type="inferred from homology"/>
<dbReference type="Pfam" id="PF01564">
    <property type="entry name" value="Spermine_synth"/>
    <property type="match status" value="1"/>
</dbReference>
<keyword evidence="6" id="KW-1133">Transmembrane helix</keyword>
<evidence type="ECO:0000256" key="5">
    <source>
        <dbReference type="PROSITE-ProRule" id="PRU00354"/>
    </source>
</evidence>
<dbReference type="GO" id="GO:0008295">
    <property type="term" value="P:spermidine biosynthetic process"/>
    <property type="evidence" value="ECO:0007669"/>
    <property type="project" value="UniProtKB-KW"/>
</dbReference>
<evidence type="ECO:0000256" key="6">
    <source>
        <dbReference type="SAM" id="Phobius"/>
    </source>
</evidence>
<feature type="transmembrane region" description="Helical" evidence="6">
    <location>
        <begin position="346"/>
        <end position="372"/>
    </location>
</feature>
<dbReference type="InterPro" id="IPR029063">
    <property type="entry name" value="SAM-dependent_MTases_sf"/>
</dbReference>
<keyword evidence="2 5" id="KW-0808">Transferase</keyword>
<dbReference type="SUPFAM" id="SSF103473">
    <property type="entry name" value="MFS general substrate transporter"/>
    <property type="match status" value="1"/>
</dbReference>